<dbReference type="InterPro" id="IPR013216">
    <property type="entry name" value="Methyltransf_11"/>
</dbReference>
<dbReference type="Proteomes" id="UP000251889">
    <property type="component" value="Unassembled WGS sequence"/>
</dbReference>
<proteinExistence type="inferred from homology"/>
<dbReference type="AlphaFoldDB" id="A0A364Y6K8"/>
<dbReference type="CDD" id="cd02440">
    <property type="entry name" value="AdoMet_MTases"/>
    <property type="match status" value="1"/>
</dbReference>
<evidence type="ECO:0000313" key="6">
    <source>
        <dbReference type="Proteomes" id="UP000251889"/>
    </source>
</evidence>
<dbReference type="Pfam" id="PF08241">
    <property type="entry name" value="Methyltransf_11"/>
    <property type="match status" value="1"/>
</dbReference>
<feature type="domain" description="Methyltransferase type 11" evidence="4">
    <location>
        <begin position="10"/>
        <end position="82"/>
    </location>
</feature>
<keyword evidence="3" id="KW-0808">Transferase</keyword>
<organism evidence="5 6">
    <name type="scientific">Pseudochryseolinea flava</name>
    <dbReference type="NCBI Taxonomy" id="2059302"/>
    <lineage>
        <taxon>Bacteria</taxon>
        <taxon>Pseudomonadati</taxon>
        <taxon>Bacteroidota</taxon>
        <taxon>Cytophagia</taxon>
        <taxon>Cytophagales</taxon>
        <taxon>Fulvivirgaceae</taxon>
        <taxon>Pseudochryseolinea</taxon>
    </lineage>
</organism>
<sequence length="178" mass="19923">MARNFHRVWCTGVDVAEHAVHLSRKEYDLPNLSFVHGTAESLMVLDNSIDVVLAVESSHALGNVKKFLSEVLRVLKPGGHLLLTDLRDSLEEMESFREELMASGLLMINHEDITVNVLSAIESDDAAKRKTIESLVPKSYQKVFFEVAAVVGSRVHQSLRDGSGVYHRYVLQKPEARL</sequence>
<accession>A0A364Y6K8</accession>
<dbReference type="EMBL" id="QMFY01000001">
    <property type="protein sequence ID" value="RAW02607.1"/>
    <property type="molecule type" value="Genomic_DNA"/>
</dbReference>
<evidence type="ECO:0000259" key="4">
    <source>
        <dbReference type="Pfam" id="PF08241"/>
    </source>
</evidence>
<dbReference type="InterPro" id="IPR029063">
    <property type="entry name" value="SAM-dependent_MTases_sf"/>
</dbReference>
<dbReference type="PANTHER" id="PTHR44942:SF4">
    <property type="entry name" value="METHYLTRANSFERASE TYPE 11 DOMAIN-CONTAINING PROTEIN"/>
    <property type="match status" value="1"/>
</dbReference>
<dbReference type="SUPFAM" id="SSF53335">
    <property type="entry name" value="S-adenosyl-L-methionine-dependent methyltransferases"/>
    <property type="match status" value="1"/>
</dbReference>
<protein>
    <recommendedName>
        <fullName evidence="4">Methyltransferase type 11 domain-containing protein</fullName>
    </recommendedName>
</protein>
<dbReference type="GO" id="GO:0032259">
    <property type="term" value="P:methylation"/>
    <property type="evidence" value="ECO:0007669"/>
    <property type="project" value="UniProtKB-KW"/>
</dbReference>
<keyword evidence="6" id="KW-1185">Reference proteome</keyword>
<dbReference type="OrthoDB" id="9770553at2"/>
<reference evidence="5 6" key="1">
    <citation type="submission" date="2018-06" db="EMBL/GenBank/DDBJ databases">
        <title>Chryseolinea flavus sp. nov., a member of the phylum Bacteroidetes isolated from soil.</title>
        <authorList>
            <person name="Li Y."/>
            <person name="Wang J."/>
        </authorList>
    </citation>
    <scope>NUCLEOTIDE SEQUENCE [LARGE SCALE GENOMIC DNA]</scope>
    <source>
        <strain evidence="5 6">SDU1-6</strain>
    </source>
</reference>
<evidence type="ECO:0000256" key="3">
    <source>
        <dbReference type="ARBA" id="ARBA00022679"/>
    </source>
</evidence>
<keyword evidence="2" id="KW-0489">Methyltransferase</keyword>
<evidence type="ECO:0000313" key="5">
    <source>
        <dbReference type="EMBL" id="RAW02607.1"/>
    </source>
</evidence>
<dbReference type="Gene3D" id="3.40.50.150">
    <property type="entry name" value="Vaccinia Virus protein VP39"/>
    <property type="match status" value="1"/>
</dbReference>
<evidence type="ECO:0000256" key="1">
    <source>
        <dbReference type="ARBA" id="ARBA00008361"/>
    </source>
</evidence>
<name>A0A364Y6K8_9BACT</name>
<comment type="similarity">
    <text evidence="1">Belongs to the methyltransferase superfamily.</text>
</comment>
<evidence type="ECO:0000256" key="2">
    <source>
        <dbReference type="ARBA" id="ARBA00022603"/>
    </source>
</evidence>
<dbReference type="GO" id="GO:0008757">
    <property type="term" value="F:S-adenosylmethionine-dependent methyltransferase activity"/>
    <property type="evidence" value="ECO:0007669"/>
    <property type="project" value="InterPro"/>
</dbReference>
<dbReference type="InterPro" id="IPR051052">
    <property type="entry name" value="Diverse_substrate_MTase"/>
</dbReference>
<gene>
    <name evidence="5" type="ORF">DQQ10_00380</name>
</gene>
<comment type="caution">
    <text evidence="5">The sequence shown here is derived from an EMBL/GenBank/DDBJ whole genome shotgun (WGS) entry which is preliminary data.</text>
</comment>
<dbReference type="PANTHER" id="PTHR44942">
    <property type="entry name" value="METHYLTRANSF_11 DOMAIN-CONTAINING PROTEIN"/>
    <property type="match status" value="1"/>
</dbReference>